<protein>
    <recommendedName>
        <fullName evidence="4">EGF-like domain-containing protein</fullName>
    </recommendedName>
</protein>
<dbReference type="Proteomes" id="UP000663824">
    <property type="component" value="Unassembled WGS sequence"/>
</dbReference>
<dbReference type="Pfam" id="PF00008">
    <property type="entry name" value="EGF"/>
    <property type="match status" value="1"/>
</dbReference>
<dbReference type="SMART" id="SM00181">
    <property type="entry name" value="EGF"/>
    <property type="match status" value="2"/>
</dbReference>
<evidence type="ECO:0000313" key="5">
    <source>
        <dbReference type="EMBL" id="CAF2128457.1"/>
    </source>
</evidence>
<keyword evidence="1 2" id="KW-1015">Disulfide bond</keyword>
<dbReference type="PANTHER" id="PTHR24044">
    <property type="entry name" value="NOTCH LIGAND FAMILY MEMBER"/>
    <property type="match status" value="1"/>
</dbReference>
<evidence type="ECO:0000256" key="2">
    <source>
        <dbReference type="PROSITE-ProRule" id="PRU00076"/>
    </source>
</evidence>
<feature type="disulfide bond" evidence="2">
    <location>
        <begin position="529"/>
        <end position="538"/>
    </location>
</feature>
<gene>
    <name evidence="5" type="ORF">MBJ925_LOCUS27156</name>
</gene>
<dbReference type="PROSITE" id="PS50068">
    <property type="entry name" value="LDLRA_2"/>
    <property type="match status" value="2"/>
</dbReference>
<dbReference type="Gene3D" id="2.10.25.10">
    <property type="entry name" value="Laminin"/>
    <property type="match status" value="2"/>
</dbReference>
<dbReference type="SMART" id="SM00192">
    <property type="entry name" value="LDLa"/>
    <property type="match status" value="2"/>
</dbReference>
<dbReference type="CDD" id="cd00054">
    <property type="entry name" value="EGF_CA"/>
    <property type="match status" value="1"/>
</dbReference>
<evidence type="ECO:0000259" key="4">
    <source>
        <dbReference type="PROSITE" id="PS50026"/>
    </source>
</evidence>
<feature type="domain" description="EGF-like" evidence="4">
    <location>
        <begin position="500"/>
        <end position="539"/>
    </location>
</feature>
<sequence>MILHKAISLPQINLYLTDSINETDSDIALQHNCLYLTIPTENKNDTRQIMFYCLSESPLKWNIKKNGLDQIFTFETLYRQGVTSLELYTWSAPMDIVERYEYYTKHVTMPNITAMGTQLFYNCTEPRFGPSCQYSLNDYEPYHSSLNEIIDHSFSQRSEFTTLTCYTHMQCNRGIPMVCLDWSEICDGKVDCIDGGRDEEGCWELEINECEKDEYRCANGQCIPDRLFRDDITIPDCLDANDTTNICLTPFHLCDPYLNCTFGDDEQFCPNESSSLSPDTLDVDGYKLSNSSILQFFRKRFTDTPKRHIVHFLLGKEPKATDETKENDRRIILTSSATTRTSVKRKQRCYRGLELTVWLDTEKNLTENTCLCPPSFYGDQCQYQNQRVSLTLTFAAFPDSWRIPFLFLILLIDNSDERTIHSYEQLTYLPMQDCKIKFNLYLFYAIRPKKPDPTQYSIHIDIFEKISLKYRGSWLLLLNYSFLPVHRIAVQLTIPRSNSDFESCADTNCINGRCVRYSNSLHDTTFCRCHRGWSGRFCTIPFTCSCSADSLCIAKTVNQRSVCVCPVEKFGSRCLLDNVACQKDQFKTCQNGGQCMLTNEYGEVKTNFICICPKGFSGDRCEITDNNHSHILCSRVLFSSSLCLFSVGKRHYYFVSLSHSSILTILFKNKANGA</sequence>
<dbReference type="PROSITE" id="PS50026">
    <property type="entry name" value="EGF_3"/>
    <property type="match status" value="2"/>
</dbReference>
<dbReference type="Gene3D" id="4.10.400.10">
    <property type="entry name" value="Low-density Lipoprotein Receptor"/>
    <property type="match status" value="1"/>
</dbReference>
<feature type="disulfide bond" evidence="2">
    <location>
        <begin position="504"/>
        <end position="514"/>
    </location>
</feature>
<dbReference type="PANTHER" id="PTHR24044:SF420">
    <property type="entry name" value="DELTA AND NOTCH-LIKE EPIDERMAL GROWTH FACTOR-RELATED RECEPTOR ISOFORM X1"/>
    <property type="match status" value="1"/>
</dbReference>
<name>A0A816W3C2_9BILA</name>
<evidence type="ECO:0000256" key="1">
    <source>
        <dbReference type="ARBA" id="ARBA00023157"/>
    </source>
</evidence>
<dbReference type="AlphaFoldDB" id="A0A816W3C2"/>
<dbReference type="InterPro" id="IPR036055">
    <property type="entry name" value="LDL_receptor-like_sf"/>
</dbReference>
<reference evidence="5" key="1">
    <citation type="submission" date="2021-02" db="EMBL/GenBank/DDBJ databases">
        <authorList>
            <person name="Nowell W R."/>
        </authorList>
    </citation>
    <scope>NUCLEOTIDE SEQUENCE</scope>
</reference>
<comment type="caution">
    <text evidence="2">Lacks conserved residue(s) required for the propagation of feature annotation.</text>
</comment>
<feature type="disulfide bond" evidence="2">
    <location>
        <begin position="612"/>
        <end position="621"/>
    </location>
</feature>
<evidence type="ECO:0000256" key="3">
    <source>
        <dbReference type="PROSITE-ProRule" id="PRU00124"/>
    </source>
</evidence>
<keyword evidence="2" id="KW-0245">EGF-like domain</keyword>
<dbReference type="InterPro" id="IPR002172">
    <property type="entry name" value="LDrepeatLR_classA_rpt"/>
</dbReference>
<accession>A0A816W3C2</accession>
<organism evidence="5 6">
    <name type="scientific">Rotaria magnacalcarata</name>
    <dbReference type="NCBI Taxonomy" id="392030"/>
    <lineage>
        <taxon>Eukaryota</taxon>
        <taxon>Metazoa</taxon>
        <taxon>Spiralia</taxon>
        <taxon>Gnathifera</taxon>
        <taxon>Rotifera</taxon>
        <taxon>Eurotatoria</taxon>
        <taxon>Bdelloidea</taxon>
        <taxon>Philodinida</taxon>
        <taxon>Philodinidae</taxon>
        <taxon>Rotaria</taxon>
    </lineage>
</organism>
<feature type="disulfide bond" evidence="3">
    <location>
        <begin position="210"/>
        <end position="222"/>
    </location>
</feature>
<dbReference type="InterPro" id="IPR050906">
    <property type="entry name" value="Notch_signaling"/>
</dbReference>
<comment type="caution">
    <text evidence="5">The sequence shown here is derived from an EMBL/GenBank/DDBJ whole genome shotgun (WGS) entry which is preliminary data.</text>
</comment>
<feature type="domain" description="EGF-like" evidence="4">
    <location>
        <begin position="577"/>
        <end position="622"/>
    </location>
</feature>
<dbReference type="SUPFAM" id="SSF57196">
    <property type="entry name" value="EGF/Laminin"/>
    <property type="match status" value="1"/>
</dbReference>
<proteinExistence type="predicted"/>
<dbReference type="PROSITE" id="PS01186">
    <property type="entry name" value="EGF_2"/>
    <property type="match status" value="2"/>
</dbReference>
<dbReference type="CDD" id="cd00112">
    <property type="entry name" value="LDLa"/>
    <property type="match status" value="1"/>
</dbReference>
<dbReference type="EMBL" id="CAJNRE010014543">
    <property type="protein sequence ID" value="CAF2128457.1"/>
    <property type="molecule type" value="Genomic_DNA"/>
</dbReference>
<evidence type="ECO:0000313" key="6">
    <source>
        <dbReference type="Proteomes" id="UP000663824"/>
    </source>
</evidence>
<dbReference type="InterPro" id="IPR000742">
    <property type="entry name" value="EGF"/>
</dbReference>
<dbReference type="PROSITE" id="PS00022">
    <property type="entry name" value="EGF_1"/>
    <property type="match status" value="2"/>
</dbReference>